<dbReference type="InterPro" id="IPR014729">
    <property type="entry name" value="Rossmann-like_a/b/a_fold"/>
</dbReference>
<protein>
    <submittedName>
        <fullName evidence="3">Nucleotide-binding universal stress UspA family protein</fullName>
    </submittedName>
</protein>
<dbReference type="AlphaFoldDB" id="A0A316EKB4"/>
<evidence type="ECO:0000313" key="3">
    <source>
        <dbReference type="EMBL" id="PWK30781.1"/>
    </source>
</evidence>
<gene>
    <name evidence="3" type="ORF">BC793_1363</name>
</gene>
<evidence type="ECO:0000256" key="1">
    <source>
        <dbReference type="ARBA" id="ARBA00008791"/>
    </source>
</evidence>
<sequence>MTDENIDPAHRIVVGVDGSPGSKKALTWAMNQAHLTGATIEAITAWQDPAQLGTAYGWTSVAFEGDTYATTMVKALDDTIAEVTAQMTHPVTVLAHVVEGHPAEALVQAATGAELLVVGSRGHGTFAGLLLGSVSHRCVQHAPCPVIVVR</sequence>
<dbReference type="Proteomes" id="UP000245697">
    <property type="component" value="Unassembled WGS sequence"/>
</dbReference>
<evidence type="ECO:0000259" key="2">
    <source>
        <dbReference type="Pfam" id="PF00582"/>
    </source>
</evidence>
<dbReference type="PANTHER" id="PTHR31964">
    <property type="entry name" value="ADENINE NUCLEOTIDE ALPHA HYDROLASES-LIKE SUPERFAMILY PROTEIN"/>
    <property type="match status" value="1"/>
</dbReference>
<dbReference type="Pfam" id="PF00582">
    <property type="entry name" value="Usp"/>
    <property type="match status" value="1"/>
</dbReference>
<feature type="domain" description="UspA" evidence="2">
    <location>
        <begin position="10"/>
        <end position="150"/>
    </location>
</feature>
<proteinExistence type="inferred from homology"/>
<dbReference type="CDD" id="cd23659">
    <property type="entry name" value="USP_At3g01520-like"/>
    <property type="match status" value="1"/>
</dbReference>
<dbReference type="EMBL" id="QGGR01000036">
    <property type="protein sequence ID" value="PWK30781.1"/>
    <property type="molecule type" value="Genomic_DNA"/>
</dbReference>
<evidence type="ECO:0000313" key="4">
    <source>
        <dbReference type="Proteomes" id="UP000245697"/>
    </source>
</evidence>
<dbReference type="SUPFAM" id="SSF52402">
    <property type="entry name" value="Adenine nucleotide alpha hydrolases-like"/>
    <property type="match status" value="1"/>
</dbReference>
<comment type="similarity">
    <text evidence="1">Belongs to the universal stress protein A family.</text>
</comment>
<reference evidence="3 4" key="1">
    <citation type="submission" date="2018-05" db="EMBL/GenBank/DDBJ databases">
        <title>Genomic Encyclopedia of Archaeal and Bacterial Type Strains, Phase II (KMG-II): from individual species to whole genera.</title>
        <authorList>
            <person name="Goeker M."/>
        </authorList>
    </citation>
    <scope>NUCLEOTIDE SEQUENCE [LARGE SCALE GENOMIC DNA]</scope>
    <source>
        <strain evidence="3 4">DSM 45184</strain>
    </source>
</reference>
<dbReference type="InterPro" id="IPR006015">
    <property type="entry name" value="Universal_stress_UspA"/>
</dbReference>
<keyword evidence="4" id="KW-1185">Reference proteome</keyword>
<dbReference type="OrthoDB" id="6174426at2"/>
<dbReference type="Gene3D" id="3.40.50.620">
    <property type="entry name" value="HUPs"/>
    <property type="match status" value="1"/>
</dbReference>
<name>A0A316EKB4_9ACTN</name>
<dbReference type="PRINTS" id="PR01438">
    <property type="entry name" value="UNVRSLSTRESS"/>
</dbReference>
<accession>A0A316EKB4</accession>
<dbReference type="PANTHER" id="PTHR31964:SF113">
    <property type="entry name" value="USPA DOMAIN-CONTAINING PROTEIN"/>
    <property type="match status" value="1"/>
</dbReference>
<organism evidence="3 4">
    <name type="scientific">Actinoplanes xinjiangensis</name>
    <dbReference type="NCBI Taxonomy" id="512350"/>
    <lineage>
        <taxon>Bacteria</taxon>
        <taxon>Bacillati</taxon>
        <taxon>Actinomycetota</taxon>
        <taxon>Actinomycetes</taxon>
        <taxon>Micromonosporales</taxon>
        <taxon>Micromonosporaceae</taxon>
        <taxon>Actinoplanes</taxon>
    </lineage>
</organism>
<comment type="caution">
    <text evidence="3">The sequence shown here is derived from an EMBL/GenBank/DDBJ whole genome shotgun (WGS) entry which is preliminary data.</text>
</comment>
<dbReference type="InterPro" id="IPR006016">
    <property type="entry name" value="UspA"/>
</dbReference>